<dbReference type="SUPFAM" id="SSF48452">
    <property type="entry name" value="TPR-like"/>
    <property type="match status" value="1"/>
</dbReference>
<feature type="repeat" description="TPR" evidence="5">
    <location>
        <begin position="167"/>
        <end position="200"/>
    </location>
</feature>
<dbReference type="Pfam" id="PF23914">
    <property type="entry name" value="TPR_CcmH_CycH"/>
    <property type="match status" value="1"/>
</dbReference>
<evidence type="ECO:0000256" key="2">
    <source>
        <dbReference type="ARBA" id="ARBA00022737"/>
    </source>
</evidence>
<evidence type="ECO:0000259" key="8">
    <source>
        <dbReference type="Pfam" id="PF23914"/>
    </source>
</evidence>
<evidence type="ECO:0000313" key="9">
    <source>
        <dbReference type="EMBL" id="REL31784.1"/>
    </source>
</evidence>
<dbReference type="AlphaFoldDB" id="A0A3E0U4Z9"/>
<gene>
    <name evidence="9" type="primary">ccmI</name>
    <name evidence="9" type="ORF">DXX94_14260</name>
</gene>
<dbReference type="GO" id="GO:0030313">
    <property type="term" value="C:cell envelope"/>
    <property type="evidence" value="ECO:0007669"/>
    <property type="project" value="UniProtKB-SubCell"/>
</dbReference>
<sequence length="419" mass="45836">MFEVLVLIVGFILLLLAVIWWHFIRSSKQQAVAMTGAHREDTNVALYKEHKAEIEKDFNDGKIDEESHQYLLAELDKSLLQDIEQNKKAQATNDASVQKLSVIWPIGLSLFVLMFSLAMYSQHGAYERLAQPRMVASNDQAQQAQQEQMHAQLQQLQQAVATDPNDADAWYGLGQLYVTGGQFQLAVEAFDKVIAIEGEQADLLGAKAQATYYGANQTITPEVQTLIDRALALDANDPSTNILLGMHNFMNQSYQQAINYWQKVVDAGRQTVNVAALTEAINEAKSRLSLTQGESSQGDAAIGPQLTLSVELDEKFVDQLNQGEDKVVFVYAVPANGGRMPVAAVKLMASDLPTQVVLNDARAMSPQMTLSMVDTVNVYAVVSQLGGAGIQPGDFKAEVNNVKVNTTAPIAVKIDTLVP</sequence>
<keyword evidence="6" id="KW-1133">Transmembrane helix</keyword>
<feature type="domain" description="Cytochrome c-type biogenesis protein H TPR" evidence="8">
    <location>
        <begin position="125"/>
        <end position="265"/>
    </location>
</feature>
<dbReference type="Gene3D" id="1.25.40.10">
    <property type="entry name" value="Tetratricopeptide repeat domain"/>
    <property type="match status" value="1"/>
</dbReference>
<accession>A0A3E0U4Z9</accession>
<dbReference type="InterPro" id="IPR017560">
    <property type="entry name" value="Cyt_c_biogenesis_CcmI"/>
</dbReference>
<evidence type="ECO:0000256" key="6">
    <source>
        <dbReference type="SAM" id="Phobius"/>
    </source>
</evidence>
<dbReference type="PANTHER" id="PTHR47870">
    <property type="entry name" value="CYTOCHROME C-TYPE BIOGENESIS PROTEIN CCMH"/>
    <property type="match status" value="1"/>
</dbReference>
<dbReference type="InterPro" id="IPR056412">
    <property type="entry name" value="Ig_CycH"/>
</dbReference>
<reference evidence="10" key="1">
    <citation type="submission" date="2018-08" db="EMBL/GenBank/DDBJ databases">
        <title>Thalassotalea euphylliae genome.</title>
        <authorList>
            <person name="Summers S."/>
            <person name="Rice S.A."/>
            <person name="Freckelton M.L."/>
            <person name="Nedved B.T."/>
            <person name="Hadfield M.G."/>
        </authorList>
    </citation>
    <scope>NUCLEOTIDE SEQUENCE [LARGE SCALE GENOMIC DNA]</scope>
    <source>
        <strain evidence="10">H3</strain>
    </source>
</reference>
<feature type="domain" description="Cytochrome c-type biogenesis protein H Ig-like" evidence="7">
    <location>
        <begin position="306"/>
        <end position="415"/>
    </location>
</feature>
<dbReference type="PROSITE" id="PS50005">
    <property type="entry name" value="TPR"/>
    <property type="match status" value="1"/>
</dbReference>
<keyword evidence="10" id="KW-1185">Reference proteome</keyword>
<dbReference type="InterPro" id="IPR011990">
    <property type="entry name" value="TPR-like_helical_dom_sf"/>
</dbReference>
<evidence type="ECO:0000259" key="7">
    <source>
        <dbReference type="Pfam" id="PF23892"/>
    </source>
</evidence>
<feature type="transmembrane region" description="Helical" evidence="6">
    <location>
        <begin position="102"/>
        <end position="120"/>
    </location>
</feature>
<feature type="transmembrane region" description="Helical" evidence="6">
    <location>
        <begin position="6"/>
        <end position="24"/>
    </location>
</feature>
<protein>
    <submittedName>
        <fullName evidence="9">C-type cytochrome biogenesis protein CcmI</fullName>
    </submittedName>
</protein>
<dbReference type="SMART" id="SM00028">
    <property type="entry name" value="TPR"/>
    <property type="match status" value="2"/>
</dbReference>
<comment type="caution">
    <text evidence="9">The sequence shown here is derived from an EMBL/GenBank/DDBJ whole genome shotgun (WGS) entry which is preliminary data.</text>
</comment>
<evidence type="ECO:0000256" key="1">
    <source>
        <dbReference type="ARBA" id="ARBA00004196"/>
    </source>
</evidence>
<organism evidence="9 10">
    <name type="scientific">Thalassotalea euphylliae</name>
    <dbReference type="NCBI Taxonomy" id="1655234"/>
    <lineage>
        <taxon>Bacteria</taxon>
        <taxon>Pseudomonadati</taxon>
        <taxon>Pseudomonadota</taxon>
        <taxon>Gammaproteobacteria</taxon>
        <taxon>Alteromonadales</taxon>
        <taxon>Colwelliaceae</taxon>
        <taxon>Thalassotalea</taxon>
    </lineage>
</organism>
<keyword evidence="6" id="KW-0472">Membrane</keyword>
<evidence type="ECO:0000313" key="10">
    <source>
        <dbReference type="Proteomes" id="UP000256899"/>
    </source>
</evidence>
<dbReference type="NCBIfam" id="TIGR03142">
    <property type="entry name" value="cytochro_ccmI"/>
    <property type="match status" value="1"/>
</dbReference>
<name>A0A3E0U4Z9_9GAMM</name>
<evidence type="ECO:0000256" key="4">
    <source>
        <dbReference type="ARBA" id="ARBA00022803"/>
    </source>
</evidence>
<dbReference type="GO" id="GO:0017004">
    <property type="term" value="P:cytochrome complex assembly"/>
    <property type="evidence" value="ECO:0007669"/>
    <property type="project" value="UniProtKB-KW"/>
</dbReference>
<dbReference type="InterPro" id="IPR056413">
    <property type="entry name" value="TPR_CcmH_CycH"/>
</dbReference>
<dbReference type="EMBL" id="QUOT01000001">
    <property type="protein sequence ID" value="REL31784.1"/>
    <property type="molecule type" value="Genomic_DNA"/>
</dbReference>
<comment type="subcellular location">
    <subcellularLocation>
        <location evidence="1">Cell envelope</location>
    </subcellularLocation>
</comment>
<keyword evidence="3" id="KW-0201">Cytochrome c-type biogenesis</keyword>
<dbReference type="InterPro" id="IPR019734">
    <property type="entry name" value="TPR_rpt"/>
</dbReference>
<dbReference type="GO" id="GO:0005886">
    <property type="term" value="C:plasma membrane"/>
    <property type="evidence" value="ECO:0007669"/>
    <property type="project" value="TreeGrafter"/>
</dbReference>
<dbReference type="Pfam" id="PF23892">
    <property type="entry name" value="Ig_CycH"/>
    <property type="match status" value="1"/>
</dbReference>
<dbReference type="InterPro" id="IPR051263">
    <property type="entry name" value="C-type_cytochrome_biogenesis"/>
</dbReference>
<dbReference type="RefSeq" id="WP_116016888.1">
    <property type="nucleotide sequence ID" value="NZ_QUOT01000001.1"/>
</dbReference>
<evidence type="ECO:0000256" key="5">
    <source>
        <dbReference type="PROSITE-ProRule" id="PRU00339"/>
    </source>
</evidence>
<keyword evidence="2" id="KW-0677">Repeat</keyword>
<keyword evidence="4 5" id="KW-0802">TPR repeat</keyword>
<dbReference type="PANTHER" id="PTHR47870:SF4">
    <property type="entry name" value="CYTOCHROME C-TYPE BIOGENESIS PROTEIN CYCH"/>
    <property type="match status" value="1"/>
</dbReference>
<dbReference type="Proteomes" id="UP000256899">
    <property type="component" value="Unassembled WGS sequence"/>
</dbReference>
<evidence type="ECO:0000256" key="3">
    <source>
        <dbReference type="ARBA" id="ARBA00022748"/>
    </source>
</evidence>
<keyword evidence="6" id="KW-0812">Transmembrane</keyword>
<proteinExistence type="predicted"/>